<accession>A0ABD3WAZ1</accession>
<proteinExistence type="predicted"/>
<protein>
    <submittedName>
        <fullName evidence="1">Uncharacterized protein</fullName>
    </submittedName>
</protein>
<reference evidence="1 2" key="1">
    <citation type="submission" date="2024-11" db="EMBL/GenBank/DDBJ databases">
        <title>Chromosome-level genome assembly of the freshwater bivalve Anodonta woodiana.</title>
        <authorList>
            <person name="Chen X."/>
        </authorList>
    </citation>
    <scope>NUCLEOTIDE SEQUENCE [LARGE SCALE GENOMIC DNA]</scope>
    <source>
        <strain evidence="1">MN2024</strain>
        <tissue evidence="1">Gills</tissue>
    </source>
</reference>
<keyword evidence="2" id="KW-1185">Reference proteome</keyword>
<dbReference type="EMBL" id="JBJQND010000008">
    <property type="protein sequence ID" value="KAL3869908.1"/>
    <property type="molecule type" value="Genomic_DNA"/>
</dbReference>
<gene>
    <name evidence="1" type="ORF">ACJMK2_042531</name>
</gene>
<dbReference type="Proteomes" id="UP001634394">
    <property type="component" value="Unassembled WGS sequence"/>
</dbReference>
<evidence type="ECO:0000313" key="2">
    <source>
        <dbReference type="Proteomes" id="UP001634394"/>
    </source>
</evidence>
<dbReference type="AlphaFoldDB" id="A0ABD3WAZ1"/>
<organism evidence="1 2">
    <name type="scientific">Sinanodonta woodiana</name>
    <name type="common">Chinese pond mussel</name>
    <name type="synonym">Anodonta woodiana</name>
    <dbReference type="NCBI Taxonomy" id="1069815"/>
    <lineage>
        <taxon>Eukaryota</taxon>
        <taxon>Metazoa</taxon>
        <taxon>Spiralia</taxon>
        <taxon>Lophotrochozoa</taxon>
        <taxon>Mollusca</taxon>
        <taxon>Bivalvia</taxon>
        <taxon>Autobranchia</taxon>
        <taxon>Heteroconchia</taxon>
        <taxon>Palaeoheterodonta</taxon>
        <taxon>Unionida</taxon>
        <taxon>Unionoidea</taxon>
        <taxon>Unionidae</taxon>
        <taxon>Unioninae</taxon>
        <taxon>Sinanodonta</taxon>
    </lineage>
</organism>
<sequence>MQIKSPENLLRVEANMCTDIATESPQCPVRCQLESSTNSLNNMEPVPPSDDCTIQCDPVQPPASQLCQMGPITPVRTSTPPASQLYQMGPIAQTLQCGCQPPASQLY</sequence>
<evidence type="ECO:0000313" key="1">
    <source>
        <dbReference type="EMBL" id="KAL3869908.1"/>
    </source>
</evidence>
<comment type="caution">
    <text evidence="1">The sequence shown here is derived from an EMBL/GenBank/DDBJ whole genome shotgun (WGS) entry which is preliminary data.</text>
</comment>
<name>A0ABD3WAZ1_SINWO</name>